<evidence type="ECO:0000256" key="1">
    <source>
        <dbReference type="ARBA" id="ARBA00023157"/>
    </source>
</evidence>
<organism evidence="4 5">
    <name type="scientific">Cirrhinus mrigala</name>
    <name type="common">Mrigala</name>
    <dbReference type="NCBI Taxonomy" id="683832"/>
    <lineage>
        <taxon>Eukaryota</taxon>
        <taxon>Metazoa</taxon>
        <taxon>Chordata</taxon>
        <taxon>Craniata</taxon>
        <taxon>Vertebrata</taxon>
        <taxon>Euteleostomi</taxon>
        <taxon>Actinopterygii</taxon>
        <taxon>Neopterygii</taxon>
        <taxon>Teleostei</taxon>
        <taxon>Ostariophysi</taxon>
        <taxon>Cypriniformes</taxon>
        <taxon>Cyprinidae</taxon>
        <taxon>Labeoninae</taxon>
        <taxon>Labeonini</taxon>
        <taxon>Cirrhinus</taxon>
    </lineage>
</organism>
<dbReference type="Proteomes" id="UP001529510">
    <property type="component" value="Unassembled WGS sequence"/>
</dbReference>
<proteinExistence type="predicted"/>
<keyword evidence="1" id="KW-1015">Disulfide bond</keyword>
<evidence type="ECO:0000259" key="3">
    <source>
        <dbReference type="PROSITE" id="PS51117"/>
    </source>
</evidence>
<feature type="domain" description="Laminin N-terminal" evidence="3">
    <location>
        <begin position="1"/>
        <end position="63"/>
    </location>
</feature>
<keyword evidence="2" id="KW-0424">Laminin EGF-like domain</keyword>
<sequence length="63" mass="7443">PAAMIIERSSDFGHTWRPYRYFAYNCSKTFPWVPAHSLRFIDEVICEDRYSDIEPSTEGEVRV</sequence>
<feature type="non-terminal residue" evidence="4">
    <location>
        <position position="63"/>
    </location>
</feature>
<name>A0ABD0N8H2_CIRMR</name>
<evidence type="ECO:0000256" key="2">
    <source>
        <dbReference type="ARBA" id="ARBA00023292"/>
    </source>
</evidence>
<comment type="caution">
    <text evidence="4">The sequence shown here is derived from an EMBL/GenBank/DDBJ whole genome shotgun (WGS) entry which is preliminary data.</text>
</comment>
<dbReference type="InterPro" id="IPR008211">
    <property type="entry name" value="Laminin_N"/>
</dbReference>
<accession>A0ABD0N8H2</accession>
<dbReference type="AlphaFoldDB" id="A0ABD0N8H2"/>
<dbReference type="PANTHER" id="PTHR10574:SF197">
    <property type="entry name" value="LAMININ SUBUNIT BETA-1 ISOFORM X1"/>
    <property type="match status" value="1"/>
</dbReference>
<reference evidence="4 5" key="1">
    <citation type="submission" date="2024-05" db="EMBL/GenBank/DDBJ databases">
        <title>Genome sequencing and assembly of Indian major carp, Cirrhinus mrigala (Hamilton, 1822).</title>
        <authorList>
            <person name="Mohindra V."/>
            <person name="Chowdhury L.M."/>
            <person name="Lal K."/>
            <person name="Jena J.K."/>
        </authorList>
    </citation>
    <scope>NUCLEOTIDE SEQUENCE [LARGE SCALE GENOMIC DNA]</scope>
    <source>
        <strain evidence="4">CM1030</strain>
        <tissue evidence="4">Blood</tissue>
    </source>
</reference>
<keyword evidence="5" id="KW-1185">Reference proteome</keyword>
<evidence type="ECO:0000313" key="4">
    <source>
        <dbReference type="EMBL" id="KAL0158387.1"/>
    </source>
</evidence>
<protein>
    <recommendedName>
        <fullName evidence="3">Laminin N-terminal domain-containing protein</fullName>
    </recommendedName>
</protein>
<dbReference type="Gene3D" id="2.60.120.260">
    <property type="entry name" value="Galactose-binding domain-like"/>
    <property type="match status" value="1"/>
</dbReference>
<dbReference type="InterPro" id="IPR050440">
    <property type="entry name" value="Laminin/Netrin_ECM"/>
</dbReference>
<dbReference type="PROSITE" id="PS51117">
    <property type="entry name" value="LAMININ_NTER"/>
    <property type="match status" value="1"/>
</dbReference>
<feature type="non-terminal residue" evidence="4">
    <location>
        <position position="1"/>
    </location>
</feature>
<gene>
    <name evidence="4" type="ORF">M9458_046463</name>
</gene>
<dbReference type="PANTHER" id="PTHR10574">
    <property type="entry name" value="NETRIN/LAMININ-RELATED"/>
    <property type="match status" value="1"/>
</dbReference>
<evidence type="ECO:0000313" key="5">
    <source>
        <dbReference type="Proteomes" id="UP001529510"/>
    </source>
</evidence>
<dbReference type="Pfam" id="PF00055">
    <property type="entry name" value="Laminin_N"/>
    <property type="match status" value="1"/>
</dbReference>
<dbReference type="EMBL" id="JAMKFB020000023">
    <property type="protein sequence ID" value="KAL0158387.1"/>
    <property type="molecule type" value="Genomic_DNA"/>
</dbReference>